<reference evidence="2" key="1">
    <citation type="journal article" date="2014" name="Int. J. Syst. Evol. Microbiol.">
        <title>Complete genome sequence of Corynebacterium casei LMG S-19264T (=DSM 44701T), isolated from a smear-ripened cheese.</title>
        <authorList>
            <consortium name="US DOE Joint Genome Institute (JGI-PGF)"/>
            <person name="Walter F."/>
            <person name="Albersmeier A."/>
            <person name="Kalinowski J."/>
            <person name="Ruckert C."/>
        </authorList>
    </citation>
    <scope>NUCLEOTIDE SEQUENCE</scope>
    <source>
        <strain evidence="2">CCM 8606</strain>
    </source>
</reference>
<accession>A0A8J3AQ27</accession>
<evidence type="ECO:0000313" key="3">
    <source>
        <dbReference type="Proteomes" id="UP000619536"/>
    </source>
</evidence>
<reference evidence="2" key="2">
    <citation type="submission" date="2020-09" db="EMBL/GenBank/DDBJ databases">
        <authorList>
            <person name="Sun Q."/>
            <person name="Sedlacek I."/>
        </authorList>
    </citation>
    <scope>NUCLEOTIDE SEQUENCE</scope>
    <source>
        <strain evidence="2">CCM 8606</strain>
    </source>
</reference>
<keyword evidence="1" id="KW-0472">Membrane</keyword>
<keyword evidence="3" id="KW-1185">Reference proteome</keyword>
<dbReference type="EMBL" id="BMDH01000002">
    <property type="protein sequence ID" value="GGI14373.1"/>
    <property type="molecule type" value="Genomic_DNA"/>
</dbReference>
<feature type="transmembrane region" description="Helical" evidence="1">
    <location>
        <begin position="1101"/>
        <end position="1124"/>
    </location>
</feature>
<evidence type="ECO:0008006" key="4">
    <source>
        <dbReference type="Google" id="ProtNLM"/>
    </source>
</evidence>
<keyword evidence="1" id="KW-0812">Transmembrane</keyword>
<evidence type="ECO:0000256" key="1">
    <source>
        <dbReference type="SAM" id="Phobius"/>
    </source>
</evidence>
<organism evidence="2 3">
    <name type="scientific">Galliscardovia ingluviei</name>
    <dbReference type="NCBI Taxonomy" id="1769422"/>
    <lineage>
        <taxon>Bacteria</taxon>
        <taxon>Bacillati</taxon>
        <taxon>Actinomycetota</taxon>
        <taxon>Actinomycetes</taxon>
        <taxon>Bifidobacteriales</taxon>
        <taxon>Bifidobacteriaceae</taxon>
        <taxon>Galliscardovia</taxon>
    </lineage>
</organism>
<dbReference type="Gene3D" id="2.60.40.10">
    <property type="entry name" value="Immunoglobulins"/>
    <property type="match status" value="1"/>
</dbReference>
<dbReference type="Proteomes" id="UP000619536">
    <property type="component" value="Unassembled WGS sequence"/>
</dbReference>
<dbReference type="InterPro" id="IPR013783">
    <property type="entry name" value="Ig-like_fold"/>
</dbReference>
<keyword evidence="1" id="KW-1133">Transmembrane helix</keyword>
<comment type="caution">
    <text evidence="2">The sequence shown here is derived from an EMBL/GenBank/DDBJ whole genome shotgun (WGS) entry which is preliminary data.</text>
</comment>
<protein>
    <recommendedName>
        <fullName evidence="4">Prealbumin-like fold domain-containing protein</fullName>
    </recommendedName>
</protein>
<evidence type="ECO:0000313" key="2">
    <source>
        <dbReference type="EMBL" id="GGI14373.1"/>
    </source>
</evidence>
<dbReference type="GO" id="GO:0005975">
    <property type="term" value="P:carbohydrate metabolic process"/>
    <property type="evidence" value="ECO:0007669"/>
    <property type="project" value="UniProtKB-ARBA"/>
</dbReference>
<proteinExistence type="predicted"/>
<sequence>MLVSLTSAHAAFAVTDDPDYHVGARLSLDANKQVNEQSVSGGFKYYIRVNSEGQKSPTHYSITVTMPADSVSAPNIPNFSDQWGGPHTISTPIQNAQGNWTFTITWPQYDATSGVAIPVSVNWKADTPINYKLPISIQYGSDQQPQNTGTPLDITYIYPTPQLQLNGPGTQQGATTYATTAQGVKYITPDDMAPVIFNFSITNQNNLRTVSKYDICDILPTYTGADGKQHTAELSQDSKSAGWALSQDGTTACFTANSSNDQYGEIALNHSLGRSLPQYSIGLNFPYLPMTSTTDGNPSTQITNQAYIDAYANNPADTVVQRTNIASAPQTVVVAGFVKSAGPYKGAPGDFTQTAARKNDPLSWTIRWTNTSNIPATHIVLHDRSTTDSNGKSLTNDSRFKISGIDQLYIRPRGNYWWPNLTMLAKAGKTVVLATTADGTTDTYPVTWSADGTTANAITFDTTKTYIAVQVVLPEQFALNYGEQINLVVHTQWKDPSTMHYDTETTSHNTVTNNADMTAQYASTEQTSTYTGWTKAETHMLPPAPEKLVLKASAYNNNLTKDGSDPLLIYEVQAFLDPDKDYKDLRVLAPIPPGFTMTGTHNQNAYGLPDTWKYSFVDSWEKVTNYKGTGQDFLIFHINQEAAKEAFALYPQGKMWIEVNGKADFSKSLAGNGANKVTAFFTADNAPVQDDPSTTIEDSIHFGPNKNIVFSMGSYTTMTAEGDSFIKSLYGNYVSAHTSMGTGETSMTIAPGRTVYWALSYNNSSSNIRKNLSMFDTAPNVDDVMPVNGQARGTQFPVRLAGKISAVLYNFQTGKTTDYDLSKLTIHYTTDAKATTLTWAQAQEDSSITITDTTMVDTSIPWDDITGFRIDFGDVPAFSRVRLILPTKIPEDIGIKKTDANTSLDTALLNKANPTIQSVNAAAFSVDGRNPVQTIPSSVKTSFGSFSFKKVDTHGNALTVGAVKLSADLTGWDGDQQTFAGTKTSASAETSAGTDTHTQYQQTYNNIDHYDWDHMPAGKYVLQEITPHDGYRNTTWEARITVGYKEDEKTLTATPTVHIACVDTAPKGTKGSGGCSVSPDGSTVTLVNDSTTPLSSMPMTGAWGVAALIGANMLIVLMLGVGIVQTIRRK</sequence>
<gene>
    <name evidence="2" type="ORF">GCM10007377_10610</name>
</gene>
<name>A0A8J3AQ27_9BIFI</name>
<dbReference type="AlphaFoldDB" id="A0A8J3AQ27"/>